<name>A0A3D9IST1_9BACL</name>
<sequence>MKIQPGLYPVGKTIQRGELPARPAQSQSFGDLMQQQDEQRTHEELQRKLEDIRMQGDRLTRSMTIRELVLYRQMVKAFLEDTVRRGIALKETRGWDRRGRGKRYKLLEEVDAMLVGMGEELLQSEEGRIDLLQKVGEIRGLLINIAF</sequence>
<dbReference type="Pfam" id="PF03885">
    <property type="entry name" value="DUF327"/>
    <property type="match status" value="1"/>
</dbReference>
<dbReference type="OrthoDB" id="1680946at2"/>
<dbReference type="EMBL" id="QRDZ01000022">
    <property type="protein sequence ID" value="RED64579.1"/>
    <property type="molecule type" value="Genomic_DNA"/>
</dbReference>
<protein>
    <recommendedName>
        <fullName evidence="4">DUF327 family protein</fullName>
    </recommendedName>
</protein>
<feature type="coiled-coil region" evidence="1">
    <location>
        <begin position="35"/>
        <end position="62"/>
    </location>
</feature>
<dbReference type="RefSeq" id="WP_116063305.1">
    <property type="nucleotide sequence ID" value="NZ_QRDZ01000022.1"/>
</dbReference>
<keyword evidence="3" id="KW-1185">Reference proteome</keyword>
<keyword evidence="1" id="KW-0175">Coiled coil</keyword>
<proteinExistence type="predicted"/>
<dbReference type="SUPFAM" id="SSF158397">
    <property type="entry name" value="TM1646-like"/>
    <property type="match status" value="1"/>
</dbReference>
<dbReference type="Gene3D" id="1.20.120.490">
    <property type="entry name" value="Hypothetical protein TM1646-like domain"/>
    <property type="match status" value="1"/>
</dbReference>
<reference evidence="2 3" key="1">
    <citation type="submission" date="2018-07" db="EMBL/GenBank/DDBJ databases">
        <title>Genomic Encyclopedia of Type Strains, Phase III (KMG-III): the genomes of soil and plant-associated and newly described type strains.</title>
        <authorList>
            <person name="Whitman W."/>
        </authorList>
    </citation>
    <scope>NUCLEOTIDE SEQUENCE [LARGE SCALE GENOMIC DNA]</scope>
    <source>
        <strain evidence="2 3">CECT 7287</strain>
    </source>
</reference>
<evidence type="ECO:0000256" key="1">
    <source>
        <dbReference type="SAM" id="Coils"/>
    </source>
</evidence>
<evidence type="ECO:0000313" key="3">
    <source>
        <dbReference type="Proteomes" id="UP000256977"/>
    </source>
</evidence>
<dbReference type="InterPro" id="IPR024042">
    <property type="entry name" value="TM1646-like_dom_sf"/>
</dbReference>
<evidence type="ECO:0000313" key="2">
    <source>
        <dbReference type="EMBL" id="RED64579.1"/>
    </source>
</evidence>
<gene>
    <name evidence="2" type="ORF">DFP98_122132</name>
</gene>
<organism evidence="2 3">
    <name type="scientific">Cohnella phaseoli</name>
    <dbReference type="NCBI Taxonomy" id="456490"/>
    <lineage>
        <taxon>Bacteria</taxon>
        <taxon>Bacillati</taxon>
        <taxon>Bacillota</taxon>
        <taxon>Bacilli</taxon>
        <taxon>Bacillales</taxon>
        <taxon>Paenibacillaceae</taxon>
        <taxon>Cohnella</taxon>
    </lineage>
</organism>
<accession>A0A3D9IST1</accession>
<dbReference type="Proteomes" id="UP000256977">
    <property type="component" value="Unassembled WGS sequence"/>
</dbReference>
<dbReference type="InterPro" id="IPR005585">
    <property type="entry name" value="DUF327"/>
</dbReference>
<comment type="caution">
    <text evidence="2">The sequence shown here is derived from an EMBL/GenBank/DDBJ whole genome shotgun (WGS) entry which is preliminary data.</text>
</comment>
<evidence type="ECO:0008006" key="4">
    <source>
        <dbReference type="Google" id="ProtNLM"/>
    </source>
</evidence>
<dbReference type="AlphaFoldDB" id="A0A3D9IST1"/>